<comment type="similarity">
    <text evidence="1 7">Belongs to the folylpolyglutamate synthase family.</text>
</comment>
<feature type="domain" description="Mur ligase C-terminal" evidence="8">
    <location>
        <begin position="270"/>
        <end position="400"/>
    </location>
</feature>
<dbReference type="FunFam" id="3.40.1190.10:FF:000010">
    <property type="entry name" value="Dihydrofolate synthetase"/>
    <property type="match status" value="1"/>
</dbReference>
<dbReference type="SUPFAM" id="SSF53623">
    <property type="entry name" value="MurD-like peptide ligases, catalytic domain"/>
    <property type="match status" value="1"/>
</dbReference>
<dbReference type="SUPFAM" id="SSF53244">
    <property type="entry name" value="MurD-like peptide ligases, peptide-binding domain"/>
    <property type="match status" value="1"/>
</dbReference>
<dbReference type="GO" id="GO:0005524">
    <property type="term" value="F:ATP binding"/>
    <property type="evidence" value="ECO:0007669"/>
    <property type="project" value="UniProtKB-KW"/>
</dbReference>
<comment type="pathway">
    <text evidence="7">Cofactor biosynthesis; tetrahydrofolylpolyglutamate biosynthesis.</text>
</comment>
<dbReference type="GO" id="GO:0005739">
    <property type="term" value="C:mitochondrion"/>
    <property type="evidence" value="ECO:0007669"/>
    <property type="project" value="TreeGrafter"/>
</dbReference>
<dbReference type="PIRSF" id="PIRSF001563">
    <property type="entry name" value="Folylpolyglu_synth"/>
    <property type="match status" value="1"/>
</dbReference>
<evidence type="ECO:0000256" key="5">
    <source>
        <dbReference type="ARBA" id="ARBA00022840"/>
    </source>
</evidence>
<dbReference type="GO" id="GO:0008841">
    <property type="term" value="F:dihydrofolate synthase activity"/>
    <property type="evidence" value="ECO:0007669"/>
    <property type="project" value="UniProtKB-EC"/>
</dbReference>
<dbReference type="Pfam" id="PF02875">
    <property type="entry name" value="Mur_ligase_C"/>
    <property type="match status" value="1"/>
</dbReference>
<dbReference type="GO" id="GO:0006730">
    <property type="term" value="P:one-carbon metabolic process"/>
    <property type="evidence" value="ECO:0007669"/>
    <property type="project" value="UniProtKB-KW"/>
</dbReference>
<feature type="domain" description="Mur ligase central" evidence="9">
    <location>
        <begin position="26"/>
        <end position="243"/>
    </location>
</feature>
<dbReference type="PANTHER" id="PTHR11136">
    <property type="entry name" value="FOLYLPOLYGLUTAMATE SYNTHASE-RELATED"/>
    <property type="match status" value="1"/>
</dbReference>
<keyword evidence="4 7" id="KW-0547">Nucleotide-binding</keyword>
<reference evidence="10 11" key="1">
    <citation type="journal article" date="2018" name="Nat. Ecol. Evol.">
        <title>Pezizomycetes genomes reveal the molecular basis of ectomycorrhizal truffle lifestyle.</title>
        <authorList>
            <person name="Murat C."/>
            <person name="Payen T."/>
            <person name="Noel B."/>
            <person name="Kuo A."/>
            <person name="Morin E."/>
            <person name="Chen J."/>
            <person name="Kohler A."/>
            <person name="Krizsan K."/>
            <person name="Balestrini R."/>
            <person name="Da Silva C."/>
            <person name="Montanini B."/>
            <person name="Hainaut M."/>
            <person name="Levati E."/>
            <person name="Barry K.W."/>
            <person name="Belfiori B."/>
            <person name="Cichocki N."/>
            <person name="Clum A."/>
            <person name="Dockter R.B."/>
            <person name="Fauchery L."/>
            <person name="Guy J."/>
            <person name="Iotti M."/>
            <person name="Le Tacon F."/>
            <person name="Lindquist E.A."/>
            <person name="Lipzen A."/>
            <person name="Malagnac F."/>
            <person name="Mello A."/>
            <person name="Molinier V."/>
            <person name="Miyauchi S."/>
            <person name="Poulain J."/>
            <person name="Riccioni C."/>
            <person name="Rubini A."/>
            <person name="Sitrit Y."/>
            <person name="Splivallo R."/>
            <person name="Traeger S."/>
            <person name="Wang M."/>
            <person name="Zifcakova L."/>
            <person name="Wipf D."/>
            <person name="Zambonelli A."/>
            <person name="Paolocci F."/>
            <person name="Nowrousian M."/>
            <person name="Ottonello S."/>
            <person name="Baldrian P."/>
            <person name="Spatafora J.W."/>
            <person name="Henrissat B."/>
            <person name="Nagy L.G."/>
            <person name="Aury J.M."/>
            <person name="Wincker P."/>
            <person name="Grigoriev I.V."/>
            <person name="Bonfante P."/>
            <person name="Martin F.M."/>
        </authorList>
    </citation>
    <scope>NUCLEOTIDE SEQUENCE [LARGE SCALE GENOMIC DNA]</scope>
    <source>
        <strain evidence="10 11">CCBAS932</strain>
    </source>
</reference>
<dbReference type="InterPro" id="IPR001645">
    <property type="entry name" value="Folylpolyglutamate_synth"/>
</dbReference>
<dbReference type="FunCoup" id="A0A3N4KC53">
    <property type="interactions" value="196"/>
</dbReference>
<evidence type="ECO:0000256" key="6">
    <source>
        <dbReference type="ARBA" id="ARBA00022842"/>
    </source>
</evidence>
<sequence>MIDLGLKRISALLQNQGRFPWQAIHVAGTNGKGSVCAYISSVLNAAGIPCGRFTSPHLVDRWDCITLNGTAVSKSVFLEVEAAVKERDASLGIGATEFELLTATAFEIFSRQKVDIAVVEVGIGGRLDATNVFEAPLATVITKIALDHQGFLGSTLEEIAKEKGGIMKKGTACVVDGSNTGQVLSVLQRIASEVGAGAYTISKLDASGDGYAEIMTPAFGTQRFTSFLQGNYQPSNLACAVNALSHAAEKFPIITSAALQAGIKSTTWPGRMEWVDISSVVGKRTSVLVDGAHNPEAADALAEYVNKKLPGPVTWVLSASKGKEVRIMLQRLLRDGDHVVAVAFGAVDGMPWVSPVDPQEIVNEAVYALGSGESVTNFGHDISAALKTACNGGNVVVAGSLYLAGEVHKLTRLN</sequence>
<dbReference type="EMBL" id="ML119198">
    <property type="protein sequence ID" value="RPB07048.1"/>
    <property type="molecule type" value="Genomic_DNA"/>
</dbReference>
<keyword evidence="2 7" id="KW-0436">Ligase</keyword>
<dbReference type="NCBIfam" id="TIGR01499">
    <property type="entry name" value="folC"/>
    <property type="match status" value="1"/>
</dbReference>
<dbReference type="PANTHER" id="PTHR11136:SF0">
    <property type="entry name" value="DIHYDROFOLATE SYNTHETASE-RELATED"/>
    <property type="match status" value="1"/>
</dbReference>
<dbReference type="PROSITE" id="PS01011">
    <property type="entry name" value="FOLYLPOLYGLU_SYNT_1"/>
    <property type="match status" value="1"/>
</dbReference>
<evidence type="ECO:0000313" key="10">
    <source>
        <dbReference type="EMBL" id="RPB07048.1"/>
    </source>
</evidence>
<dbReference type="Proteomes" id="UP000277580">
    <property type="component" value="Unassembled WGS sequence"/>
</dbReference>
<dbReference type="UniPathway" id="UPA00850"/>
<dbReference type="InterPro" id="IPR018109">
    <property type="entry name" value="Folylpolyglutamate_synth_CS"/>
</dbReference>
<keyword evidence="6" id="KW-0460">Magnesium</keyword>
<gene>
    <name evidence="10" type="ORF">P167DRAFT_568837</name>
</gene>
<evidence type="ECO:0000256" key="2">
    <source>
        <dbReference type="ARBA" id="ARBA00022598"/>
    </source>
</evidence>
<dbReference type="Gene3D" id="3.90.190.20">
    <property type="entry name" value="Mur ligase, C-terminal domain"/>
    <property type="match status" value="1"/>
</dbReference>
<evidence type="ECO:0000256" key="3">
    <source>
        <dbReference type="ARBA" id="ARBA00022723"/>
    </source>
</evidence>
<dbReference type="AlphaFoldDB" id="A0A3N4KC53"/>
<dbReference type="Gene3D" id="3.40.1190.10">
    <property type="entry name" value="Mur-like, catalytic domain"/>
    <property type="match status" value="1"/>
</dbReference>
<dbReference type="InterPro" id="IPR036615">
    <property type="entry name" value="Mur_ligase_C_dom_sf"/>
</dbReference>
<organism evidence="10 11">
    <name type="scientific">Morchella conica CCBAS932</name>
    <dbReference type="NCBI Taxonomy" id="1392247"/>
    <lineage>
        <taxon>Eukaryota</taxon>
        <taxon>Fungi</taxon>
        <taxon>Dikarya</taxon>
        <taxon>Ascomycota</taxon>
        <taxon>Pezizomycotina</taxon>
        <taxon>Pezizomycetes</taxon>
        <taxon>Pezizales</taxon>
        <taxon>Morchellaceae</taxon>
        <taxon>Morchella</taxon>
    </lineage>
</organism>
<evidence type="ECO:0000259" key="9">
    <source>
        <dbReference type="Pfam" id="PF08245"/>
    </source>
</evidence>
<keyword evidence="11" id="KW-1185">Reference proteome</keyword>
<evidence type="ECO:0000256" key="1">
    <source>
        <dbReference type="ARBA" id="ARBA00008276"/>
    </source>
</evidence>
<dbReference type="STRING" id="1392247.A0A3N4KC53"/>
<keyword evidence="7" id="KW-0554">One-carbon metabolism</keyword>
<dbReference type="GO" id="GO:0004326">
    <property type="term" value="F:tetrahydrofolylpolyglutamate synthase activity"/>
    <property type="evidence" value="ECO:0007669"/>
    <property type="project" value="InterPro"/>
</dbReference>
<dbReference type="InterPro" id="IPR004101">
    <property type="entry name" value="Mur_ligase_C"/>
</dbReference>
<evidence type="ECO:0000256" key="7">
    <source>
        <dbReference type="PIRNR" id="PIRNR001563"/>
    </source>
</evidence>
<accession>A0A3N4KC53</accession>
<dbReference type="GO" id="GO:0046872">
    <property type="term" value="F:metal ion binding"/>
    <property type="evidence" value="ECO:0007669"/>
    <property type="project" value="UniProtKB-KW"/>
</dbReference>
<proteinExistence type="inferred from homology"/>
<dbReference type="InterPro" id="IPR036565">
    <property type="entry name" value="Mur-like_cat_sf"/>
</dbReference>
<keyword evidence="3" id="KW-0479">Metal-binding</keyword>
<evidence type="ECO:0000313" key="11">
    <source>
        <dbReference type="Proteomes" id="UP000277580"/>
    </source>
</evidence>
<dbReference type="GO" id="GO:0005829">
    <property type="term" value="C:cytosol"/>
    <property type="evidence" value="ECO:0007669"/>
    <property type="project" value="TreeGrafter"/>
</dbReference>
<dbReference type="Pfam" id="PF08245">
    <property type="entry name" value="Mur_ligase_M"/>
    <property type="match status" value="1"/>
</dbReference>
<protein>
    <recommendedName>
        <fullName evidence="7">Dihydrofolate synthetase</fullName>
        <ecNumber evidence="7">6.3.2.12</ecNumber>
    </recommendedName>
</protein>
<dbReference type="EC" id="6.3.2.12" evidence="7"/>
<comment type="catalytic activity">
    <reaction evidence="7">
        <text>7,8-dihydropteroate + L-glutamate + ATP = 7,8-dihydrofolate + ADP + phosphate + H(+)</text>
        <dbReference type="Rhea" id="RHEA:23584"/>
        <dbReference type="ChEBI" id="CHEBI:15378"/>
        <dbReference type="ChEBI" id="CHEBI:17839"/>
        <dbReference type="ChEBI" id="CHEBI:29985"/>
        <dbReference type="ChEBI" id="CHEBI:30616"/>
        <dbReference type="ChEBI" id="CHEBI:43474"/>
        <dbReference type="ChEBI" id="CHEBI:57451"/>
        <dbReference type="ChEBI" id="CHEBI:456216"/>
        <dbReference type="EC" id="6.3.2.12"/>
    </reaction>
</comment>
<dbReference type="InterPro" id="IPR013221">
    <property type="entry name" value="Mur_ligase_cen"/>
</dbReference>
<evidence type="ECO:0000256" key="4">
    <source>
        <dbReference type="ARBA" id="ARBA00022741"/>
    </source>
</evidence>
<keyword evidence="5 7" id="KW-0067">ATP-binding</keyword>
<name>A0A3N4KC53_9PEZI</name>
<dbReference type="InParanoid" id="A0A3N4KC53"/>
<evidence type="ECO:0000259" key="8">
    <source>
        <dbReference type="Pfam" id="PF02875"/>
    </source>
</evidence>
<dbReference type="OrthoDB" id="5212574at2759"/>